<evidence type="ECO:0000313" key="3">
    <source>
        <dbReference type="EMBL" id="MFD0790353.1"/>
    </source>
</evidence>
<evidence type="ECO:0000256" key="1">
    <source>
        <dbReference type="SAM" id="Phobius"/>
    </source>
</evidence>
<feature type="transmembrane region" description="Helical" evidence="1">
    <location>
        <begin position="117"/>
        <end position="144"/>
    </location>
</feature>
<dbReference type="EMBL" id="JBHTII010000001">
    <property type="protein sequence ID" value="MFD0790353.1"/>
    <property type="molecule type" value="Genomic_DNA"/>
</dbReference>
<reference evidence="4" key="1">
    <citation type="journal article" date="2019" name="Int. J. Syst. Evol. Microbiol.">
        <title>The Global Catalogue of Microorganisms (GCM) 10K type strain sequencing project: providing services to taxonomists for standard genome sequencing and annotation.</title>
        <authorList>
            <consortium name="The Broad Institute Genomics Platform"/>
            <consortium name="The Broad Institute Genome Sequencing Center for Infectious Disease"/>
            <person name="Wu L."/>
            <person name="Ma J."/>
        </authorList>
    </citation>
    <scope>NUCLEOTIDE SEQUENCE [LARGE SCALE GENOMIC DNA]</scope>
    <source>
        <strain evidence="4">CCUG 54523</strain>
    </source>
</reference>
<feature type="domain" description="DUF1468" evidence="2">
    <location>
        <begin position="39"/>
        <end position="183"/>
    </location>
</feature>
<keyword evidence="1" id="KW-0812">Transmembrane</keyword>
<dbReference type="RefSeq" id="WP_204978139.1">
    <property type="nucleotide sequence ID" value="NZ_JBHTII010000001.1"/>
</dbReference>
<protein>
    <submittedName>
        <fullName evidence="3">Tripartite tricarboxylate transporter TctB family protein</fullName>
    </submittedName>
</protein>
<dbReference type="InterPro" id="IPR009936">
    <property type="entry name" value="DUF1468"/>
</dbReference>
<sequence length="195" mass="20837">MRYTAVNDDEKAGAHVSDGDLRTGTIRFPHYVRSIPGVIAACVFFLLGIVTTLASIPLGLWTQLGPGPGFFPFWTGLILSAASIAWGITQWRQPNVVEHAPTPEAAAAETPASPKQIIVTVSSLIALAVLLQILGFQLSVLLFLLFQLRIVARRSWLLTVILSLAGSFGVYALFANVLGVPLPGAGIPFLYDLGL</sequence>
<feature type="transmembrane region" description="Helical" evidence="1">
    <location>
        <begin position="38"/>
        <end position="58"/>
    </location>
</feature>
<gene>
    <name evidence="3" type="ORF">ACFQ0P_08085</name>
</gene>
<feature type="transmembrane region" description="Helical" evidence="1">
    <location>
        <begin position="70"/>
        <end position="88"/>
    </location>
</feature>
<evidence type="ECO:0000313" key="4">
    <source>
        <dbReference type="Proteomes" id="UP001597055"/>
    </source>
</evidence>
<feature type="transmembrane region" description="Helical" evidence="1">
    <location>
        <begin position="156"/>
        <end position="174"/>
    </location>
</feature>
<dbReference type="Pfam" id="PF07331">
    <property type="entry name" value="TctB"/>
    <property type="match status" value="1"/>
</dbReference>
<name>A0ABW3AH84_9MICO</name>
<keyword evidence="4" id="KW-1185">Reference proteome</keyword>
<proteinExistence type="predicted"/>
<keyword evidence="1" id="KW-0472">Membrane</keyword>
<comment type="caution">
    <text evidence="3">The sequence shown here is derived from an EMBL/GenBank/DDBJ whole genome shotgun (WGS) entry which is preliminary data.</text>
</comment>
<evidence type="ECO:0000259" key="2">
    <source>
        <dbReference type="Pfam" id="PF07331"/>
    </source>
</evidence>
<dbReference type="Proteomes" id="UP001597055">
    <property type="component" value="Unassembled WGS sequence"/>
</dbReference>
<keyword evidence="1" id="KW-1133">Transmembrane helix</keyword>
<accession>A0ABW3AH84</accession>
<organism evidence="3 4">
    <name type="scientific">Microbacterium insulae</name>
    <dbReference type="NCBI Taxonomy" id="483014"/>
    <lineage>
        <taxon>Bacteria</taxon>
        <taxon>Bacillati</taxon>
        <taxon>Actinomycetota</taxon>
        <taxon>Actinomycetes</taxon>
        <taxon>Micrococcales</taxon>
        <taxon>Microbacteriaceae</taxon>
        <taxon>Microbacterium</taxon>
    </lineage>
</organism>